<protein>
    <submittedName>
        <fullName evidence="2">Type II toxin-antitoxin system RelE/ParE family toxin</fullName>
    </submittedName>
</protein>
<name>A0ABT0WXG7_9BURK</name>
<keyword evidence="3" id="KW-1185">Reference proteome</keyword>
<evidence type="ECO:0000256" key="1">
    <source>
        <dbReference type="SAM" id="Coils"/>
    </source>
</evidence>
<sequence length="130" mass="14590">MVEPTPTPTEPLLIDTRKTAEYRRWEDSLHDVAAAAIDARIKHLQHGKKGDWRPVGEGVCELRFLQTGPGWRVYFHETNRGTLILLLLGGNKSSQQRDIRQAQAILRELKARQAALKKAAASPSTGVRKK</sequence>
<feature type="coiled-coil region" evidence="1">
    <location>
        <begin position="92"/>
        <end position="119"/>
    </location>
</feature>
<dbReference type="InterPro" id="IPR014056">
    <property type="entry name" value="TypeIITA-like_toxin_pred"/>
</dbReference>
<dbReference type="EMBL" id="JAMQGR010000012">
    <property type="protein sequence ID" value="MCM2568735.1"/>
    <property type="molecule type" value="Genomic_DNA"/>
</dbReference>
<evidence type="ECO:0000313" key="2">
    <source>
        <dbReference type="EMBL" id="MCM2568735.1"/>
    </source>
</evidence>
<dbReference type="PANTHER" id="PTHR41791:SF1">
    <property type="entry name" value="SSL7039 PROTEIN"/>
    <property type="match status" value="1"/>
</dbReference>
<evidence type="ECO:0000313" key="3">
    <source>
        <dbReference type="Proteomes" id="UP001202243"/>
    </source>
</evidence>
<gene>
    <name evidence="2" type="ORF">NCG91_24250</name>
</gene>
<dbReference type="PANTHER" id="PTHR41791">
    <property type="entry name" value="SSL7039 PROTEIN"/>
    <property type="match status" value="1"/>
</dbReference>
<reference evidence="2 3" key="1">
    <citation type="submission" date="2022-06" db="EMBL/GenBank/DDBJ databases">
        <title>Janthinobacterium kumbetensis sp. nov., isolated from spring water in Turkey.</title>
        <authorList>
            <person name="Inan Bektas K."/>
            <person name="Belduz A.A."/>
            <person name="Canakci S."/>
            <person name="Nalcaoglu A."/>
            <person name="Ceylan E."/>
            <person name="Kati H."/>
        </authorList>
    </citation>
    <scope>NUCLEOTIDE SEQUENCE [LARGE SCALE GENOMIC DNA]</scope>
    <source>
        <strain evidence="2 3">GK</strain>
    </source>
</reference>
<dbReference type="Proteomes" id="UP001202243">
    <property type="component" value="Unassembled WGS sequence"/>
</dbReference>
<dbReference type="NCBIfam" id="TIGR02683">
    <property type="entry name" value="upstrm_HI1419"/>
    <property type="match status" value="1"/>
</dbReference>
<dbReference type="RefSeq" id="WP_251351553.1">
    <property type="nucleotide sequence ID" value="NZ_JAMQGR010000012.1"/>
</dbReference>
<accession>A0ABT0WXG7</accession>
<keyword evidence="1" id="KW-0175">Coiled coil</keyword>
<organism evidence="2 3">
    <name type="scientific">Janthinobacterium kumbetense</name>
    <dbReference type="NCBI Taxonomy" id="2950280"/>
    <lineage>
        <taxon>Bacteria</taxon>
        <taxon>Pseudomonadati</taxon>
        <taxon>Pseudomonadota</taxon>
        <taxon>Betaproteobacteria</taxon>
        <taxon>Burkholderiales</taxon>
        <taxon>Oxalobacteraceae</taxon>
        <taxon>Janthinobacterium</taxon>
    </lineage>
</organism>
<proteinExistence type="predicted"/>
<comment type="caution">
    <text evidence="2">The sequence shown here is derived from an EMBL/GenBank/DDBJ whole genome shotgun (WGS) entry which is preliminary data.</text>
</comment>